<evidence type="ECO:0000256" key="1">
    <source>
        <dbReference type="ARBA" id="ARBA00022723"/>
    </source>
</evidence>
<dbReference type="HOGENOM" id="CLU_009888_0_0_1"/>
<dbReference type="PROSITE" id="PS50048">
    <property type="entry name" value="ZN2_CY6_FUNGAL_2"/>
    <property type="match status" value="1"/>
</dbReference>
<feature type="compositionally biased region" description="Low complexity" evidence="3">
    <location>
        <begin position="695"/>
        <end position="705"/>
    </location>
</feature>
<dbReference type="InterPro" id="IPR036864">
    <property type="entry name" value="Zn2-C6_fun-type_DNA-bd_sf"/>
</dbReference>
<evidence type="ECO:0000259" key="4">
    <source>
        <dbReference type="PROSITE" id="PS50048"/>
    </source>
</evidence>
<dbReference type="STRING" id="644352.J3P530"/>
<reference evidence="5" key="2">
    <citation type="submission" date="2010-07" db="EMBL/GenBank/DDBJ databases">
        <authorList>
            <consortium name="The Broad Institute Genome Sequencing Platform"/>
            <consortium name="Broad Institute Genome Sequencing Center for Infectious Disease"/>
            <person name="Ma L.-J."/>
            <person name="Dead R."/>
            <person name="Young S."/>
            <person name="Zeng Q."/>
            <person name="Koehrsen M."/>
            <person name="Alvarado L."/>
            <person name="Berlin A."/>
            <person name="Chapman S.B."/>
            <person name="Chen Z."/>
            <person name="Freedman E."/>
            <person name="Gellesch M."/>
            <person name="Goldberg J."/>
            <person name="Griggs A."/>
            <person name="Gujja S."/>
            <person name="Heilman E.R."/>
            <person name="Heiman D."/>
            <person name="Hepburn T."/>
            <person name="Howarth C."/>
            <person name="Jen D."/>
            <person name="Larson L."/>
            <person name="Mehta T."/>
            <person name="Neiman D."/>
            <person name="Pearson M."/>
            <person name="Roberts A."/>
            <person name="Saif S."/>
            <person name="Shea T."/>
            <person name="Shenoy N."/>
            <person name="Sisk P."/>
            <person name="Stolte C."/>
            <person name="Sykes S."/>
            <person name="Walk T."/>
            <person name="White J."/>
            <person name="Yandava C."/>
            <person name="Haas B."/>
            <person name="Nusbaum C."/>
            <person name="Birren B."/>
        </authorList>
    </citation>
    <scope>NUCLEOTIDE SEQUENCE</scope>
    <source>
        <strain evidence="5">R3-111a-1</strain>
    </source>
</reference>
<keyword evidence="7" id="KW-1185">Reference proteome</keyword>
<gene>
    <name evidence="6" type="primary">20349074</name>
    <name evidence="5" type="ORF">GGTG_08616</name>
</gene>
<feature type="compositionally biased region" description="Basic residues" evidence="3">
    <location>
        <begin position="27"/>
        <end position="36"/>
    </location>
</feature>
<dbReference type="RefSeq" id="XP_009224722.1">
    <property type="nucleotide sequence ID" value="XM_009226458.1"/>
</dbReference>
<evidence type="ECO:0000313" key="6">
    <source>
        <dbReference type="EnsemblFungi" id="EJT74778"/>
    </source>
</evidence>
<dbReference type="VEuPathDB" id="FungiDB:GGTG_08616"/>
<feature type="region of interest" description="Disordered" evidence="3">
    <location>
        <begin position="686"/>
        <end position="705"/>
    </location>
</feature>
<dbReference type="PANTHER" id="PTHR46910:SF39">
    <property type="entry name" value="ZN(II)2CYS6 TRANSCRIPTION FACTOR (EUROFUNG)"/>
    <property type="match status" value="1"/>
</dbReference>
<dbReference type="InterPro" id="IPR007219">
    <property type="entry name" value="XnlR_reg_dom"/>
</dbReference>
<dbReference type="SMART" id="SM00066">
    <property type="entry name" value="GAL4"/>
    <property type="match status" value="1"/>
</dbReference>
<reference evidence="6" key="5">
    <citation type="submission" date="2018-04" db="UniProtKB">
        <authorList>
            <consortium name="EnsemblFungi"/>
        </authorList>
    </citation>
    <scope>IDENTIFICATION</scope>
    <source>
        <strain evidence="6">R3-111a-1</strain>
    </source>
</reference>
<feature type="region of interest" description="Disordered" evidence="3">
    <location>
        <begin position="1"/>
        <end position="36"/>
    </location>
</feature>
<dbReference type="SMART" id="SM00906">
    <property type="entry name" value="Fungal_trans"/>
    <property type="match status" value="1"/>
</dbReference>
<feature type="compositionally biased region" description="Low complexity" evidence="3">
    <location>
        <begin position="724"/>
        <end position="736"/>
    </location>
</feature>
<name>J3P530_GAET3</name>
<reference evidence="6" key="4">
    <citation type="journal article" date="2015" name="G3 (Bethesda)">
        <title>Genome sequences of three phytopathogenic species of the Magnaporthaceae family of fungi.</title>
        <authorList>
            <person name="Okagaki L.H."/>
            <person name="Nunes C.C."/>
            <person name="Sailsbery J."/>
            <person name="Clay B."/>
            <person name="Brown D."/>
            <person name="John T."/>
            <person name="Oh Y."/>
            <person name="Young N."/>
            <person name="Fitzgerald M."/>
            <person name="Haas B.J."/>
            <person name="Zeng Q."/>
            <person name="Young S."/>
            <person name="Adiconis X."/>
            <person name="Fan L."/>
            <person name="Levin J.Z."/>
            <person name="Mitchell T.K."/>
            <person name="Okubara P.A."/>
            <person name="Farman M.L."/>
            <person name="Kohn L.M."/>
            <person name="Birren B."/>
            <person name="Ma L.-J."/>
            <person name="Dean R.A."/>
        </authorList>
    </citation>
    <scope>NUCLEOTIDE SEQUENCE</scope>
    <source>
        <strain evidence="6">R3-111a-1</strain>
    </source>
</reference>
<proteinExistence type="predicted"/>
<sequence length="828" mass="90005">MLLHNNTMPRSRSRSSPSGAQRLPVNPRRHKVSPDKRKRVATACNSCNLKRVKCSGEQPCRQCEIASRDCVYPQAVDKVSIPKSQLEELESKCARLERRLQEQFDFNTSPRRSLSTSYNNDASAGDLGLSSTTASSTVGGGEESQSPPEDGRLLQDTDGTARYLGETSGATFLDNLKMFMSTMFHLAFSGGRISEYGNGNTFLASVGRYQTSDSRPLPAPDVNPLWLPPRKKVLEKLEQVRAFIQDSGISGGIYFWGDLSNCHDGLNYGAALRPSSTAAGDLVPHRGLAFYHAALAYASLFGPASPNSKQEGELRFACARILLGNPLEVSTYSSSDIATMALMGMYMVENNRRDAAYMYITTAMHISIMQGIHRGCGTDELGKRIFWTVYILDRWISCLMGRPPTIADEAVRLDEPHDVPGMPSPVGLRAHIALSRISGHIVCNTYRIAPNTLPDASPTTNGVSPVDKTLQLLTNWLRGLPQELRISYETLPQDRPLCTLHMSYNQQLILTIRPVFLSNVKKAVADRFLTQPRQQSGQAGAGPQHQDHTDTSALPLNHRIARPPFRKRSAGIEGNHPQIGLFRKCSEAARHNLRLGRWLAEISPASKLLLPDLHCVFNAAIMLMLHQIAFVEQPSDGSDIEFAFKAFSSEAAMGDTYAADCLRVMQDLASLVRQLCDQMFPGVPHTPSPQVGPNAAVATSTETSATPSPLLIADTLTSMPRGAAGARALGQQQQPLSSSVMEGPQPISISGYLDTHGYGRGGGGIVYPSLPNIPGSATIIGDPNPDMGFNTMATSTSTGIPDAGNPLYVLMGWSQPDPMGEMYGPCFM</sequence>
<dbReference type="eggNOG" id="ENOG502SJTR">
    <property type="taxonomic scope" value="Eukaryota"/>
</dbReference>
<accession>J3P530</accession>
<dbReference type="Proteomes" id="UP000006039">
    <property type="component" value="Unassembled WGS sequence"/>
</dbReference>
<dbReference type="GO" id="GO:0003677">
    <property type="term" value="F:DNA binding"/>
    <property type="evidence" value="ECO:0007669"/>
    <property type="project" value="InterPro"/>
</dbReference>
<dbReference type="EMBL" id="GL385398">
    <property type="protein sequence ID" value="EJT74778.1"/>
    <property type="molecule type" value="Genomic_DNA"/>
</dbReference>
<dbReference type="EnsemblFungi" id="EJT74778">
    <property type="protein sequence ID" value="EJT74778"/>
    <property type="gene ID" value="GGTG_08616"/>
</dbReference>
<dbReference type="InterPro" id="IPR001138">
    <property type="entry name" value="Zn2Cys6_DnaBD"/>
</dbReference>
<feature type="region of interest" description="Disordered" evidence="3">
    <location>
        <begin position="724"/>
        <end position="743"/>
    </location>
</feature>
<feature type="compositionally biased region" description="Polar residues" evidence="3">
    <location>
        <begin position="107"/>
        <end position="122"/>
    </location>
</feature>
<dbReference type="GO" id="GO:0008270">
    <property type="term" value="F:zinc ion binding"/>
    <property type="evidence" value="ECO:0007669"/>
    <property type="project" value="InterPro"/>
</dbReference>
<organism evidence="5">
    <name type="scientific">Gaeumannomyces tritici (strain R3-111a-1)</name>
    <name type="common">Wheat and barley take-all root rot fungus</name>
    <name type="synonym">Gaeumannomyces graminis var. tritici</name>
    <dbReference type="NCBI Taxonomy" id="644352"/>
    <lineage>
        <taxon>Eukaryota</taxon>
        <taxon>Fungi</taxon>
        <taxon>Dikarya</taxon>
        <taxon>Ascomycota</taxon>
        <taxon>Pezizomycotina</taxon>
        <taxon>Sordariomycetes</taxon>
        <taxon>Sordariomycetidae</taxon>
        <taxon>Magnaporthales</taxon>
        <taxon>Magnaporthaceae</taxon>
        <taxon>Gaeumannomyces</taxon>
    </lineage>
</organism>
<reference evidence="5" key="3">
    <citation type="submission" date="2010-09" db="EMBL/GenBank/DDBJ databases">
        <title>Annotation of Gaeumannomyces graminis var. tritici R3-111a-1.</title>
        <authorList>
            <consortium name="The Broad Institute Genome Sequencing Platform"/>
            <person name="Ma L.-J."/>
            <person name="Dead R."/>
            <person name="Young S.K."/>
            <person name="Zeng Q."/>
            <person name="Gargeya S."/>
            <person name="Fitzgerald M."/>
            <person name="Haas B."/>
            <person name="Abouelleil A."/>
            <person name="Alvarado L."/>
            <person name="Arachchi H.M."/>
            <person name="Berlin A."/>
            <person name="Brown A."/>
            <person name="Chapman S.B."/>
            <person name="Chen Z."/>
            <person name="Dunbar C."/>
            <person name="Freedman E."/>
            <person name="Gearin G."/>
            <person name="Gellesch M."/>
            <person name="Goldberg J."/>
            <person name="Griggs A."/>
            <person name="Gujja S."/>
            <person name="Heiman D."/>
            <person name="Howarth C."/>
            <person name="Larson L."/>
            <person name="Lui A."/>
            <person name="MacDonald P.J.P."/>
            <person name="Mehta T."/>
            <person name="Montmayeur A."/>
            <person name="Murphy C."/>
            <person name="Neiman D."/>
            <person name="Pearson M."/>
            <person name="Priest M."/>
            <person name="Roberts A."/>
            <person name="Saif S."/>
            <person name="Shea T."/>
            <person name="Shenoy N."/>
            <person name="Sisk P."/>
            <person name="Stolte C."/>
            <person name="Sykes S."/>
            <person name="Yandava C."/>
            <person name="Wortman J."/>
            <person name="Nusbaum C."/>
            <person name="Birren B."/>
        </authorList>
    </citation>
    <scope>NUCLEOTIDE SEQUENCE</scope>
    <source>
        <strain evidence="5">R3-111a-1</strain>
    </source>
</reference>
<dbReference type="SUPFAM" id="SSF57701">
    <property type="entry name" value="Zn2/Cys6 DNA-binding domain"/>
    <property type="match status" value="1"/>
</dbReference>
<dbReference type="GO" id="GO:0006351">
    <property type="term" value="P:DNA-templated transcription"/>
    <property type="evidence" value="ECO:0007669"/>
    <property type="project" value="InterPro"/>
</dbReference>
<evidence type="ECO:0000256" key="3">
    <source>
        <dbReference type="SAM" id="MobiDB-lite"/>
    </source>
</evidence>
<dbReference type="InterPro" id="IPR050987">
    <property type="entry name" value="AtrR-like"/>
</dbReference>
<feature type="compositionally biased region" description="Low complexity" evidence="3">
    <location>
        <begin position="125"/>
        <end position="137"/>
    </location>
</feature>
<reference evidence="7" key="1">
    <citation type="submission" date="2010-07" db="EMBL/GenBank/DDBJ databases">
        <title>The genome sequence of Gaeumannomyces graminis var. tritici strain R3-111a-1.</title>
        <authorList>
            <consortium name="The Broad Institute Genome Sequencing Platform"/>
            <person name="Ma L.-J."/>
            <person name="Dead R."/>
            <person name="Young S."/>
            <person name="Zeng Q."/>
            <person name="Koehrsen M."/>
            <person name="Alvarado L."/>
            <person name="Berlin A."/>
            <person name="Chapman S.B."/>
            <person name="Chen Z."/>
            <person name="Freedman E."/>
            <person name="Gellesch M."/>
            <person name="Goldberg J."/>
            <person name="Griggs A."/>
            <person name="Gujja S."/>
            <person name="Heilman E.R."/>
            <person name="Heiman D."/>
            <person name="Hepburn T."/>
            <person name="Howarth C."/>
            <person name="Jen D."/>
            <person name="Larson L."/>
            <person name="Mehta T."/>
            <person name="Neiman D."/>
            <person name="Pearson M."/>
            <person name="Roberts A."/>
            <person name="Saif S."/>
            <person name="Shea T."/>
            <person name="Shenoy N."/>
            <person name="Sisk P."/>
            <person name="Stolte C."/>
            <person name="Sykes S."/>
            <person name="Walk T."/>
            <person name="White J."/>
            <person name="Yandava C."/>
            <person name="Haas B."/>
            <person name="Nusbaum C."/>
            <person name="Birren B."/>
        </authorList>
    </citation>
    <scope>NUCLEOTIDE SEQUENCE [LARGE SCALE GENOMIC DNA]</scope>
    <source>
        <strain evidence="7">R3-111a-1</strain>
    </source>
</reference>
<keyword evidence="2" id="KW-0539">Nucleus</keyword>
<dbReference type="Pfam" id="PF00172">
    <property type="entry name" value="Zn_clus"/>
    <property type="match status" value="1"/>
</dbReference>
<evidence type="ECO:0000313" key="5">
    <source>
        <dbReference type="EMBL" id="EJT74778.1"/>
    </source>
</evidence>
<evidence type="ECO:0000313" key="7">
    <source>
        <dbReference type="Proteomes" id="UP000006039"/>
    </source>
</evidence>
<dbReference type="Pfam" id="PF04082">
    <property type="entry name" value="Fungal_trans"/>
    <property type="match status" value="1"/>
</dbReference>
<dbReference type="Gene3D" id="4.10.240.10">
    <property type="entry name" value="Zn(2)-C6 fungal-type DNA-binding domain"/>
    <property type="match status" value="1"/>
</dbReference>
<feature type="domain" description="Zn(2)-C6 fungal-type" evidence="4">
    <location>
        <begin position="43"/>
        <end position="72"/>
    </location>
</feature>
<feature type="region of interest" description="Disordered" evidence="3">
    <location>
        <begin position="107"/>
        <end position="156"/>
    </location>
</feature>
<dbReference type="PANTHER" id="PTHR46910">
    <property type="entry name" value="TRANSCRIPTION FACTOR PDR1"/>
    <property type="match status" value="1"/>
</dbReference>
<dbReference type="GO" id="GO:0000981">
    <property type="term" value="F:DNA-binding transcription factor activity, RNA polymerase II-specific"/>
    <property type="evidence" value="ECO:0007669"/>
    <property type="project" value="InterPro"/>
</dbReference>
<protein>
    <recommendedName>
        <fullName evidence="4">Zn(2)-C6 fungal-type domain-containing protein</fullName>
    </recommendedName>
</protein>
<dbReference type="CDD" id="cd00067">
    <property type="entry name" value="GAL4"/>
    <property type="match status" value="1"/>
</dbReference>
<dbReference type="OrthoDB" id="3266505at2759"/>
<dbReference type="CDD" id="cd12148">
    <property type="entry name" value="fungal_TF_MHR"/>
    <property type="match status" value="1"/>
</dbReference>
<feature type="region of interest" description="Disordered" evidence="3">
    <location>
        <begin position="532"/>
        <end position="557"/>
    </location>
</feature>
<evidence type="ECO:0000256" key="2">
    <source>
        <dbReference type="ARBA" id="ARBA00023242"/>
    </source>
</evidence>
<keyword evidence="1" id="KW-0479">Metal-binding</keyword>
<dbReference type="AlphaFoldDB" id="J3P530"/>
<dbReference type="GeneID" id="20349074"/>